<dbReference type="STRING" id="6248.A0A0K0E0E4"/>
<keyword evidence="1" id="KW-0963">Cytoplasm</keyword>
<sequence>MVGQGDEEFANEWYEKIVVRKECTLGGFIEGLSEQLLSIDIHERIKGLARILLVIKKFDKNFLTEGEVGLLLEFFIAKINDFALEKSCAIEGTHYVLFNNENIPKNCEREIFQGIFKDADVQSWKVSDRSYLFDIFSFLIQTEERINNLKILESDIVLAFVTASNGEKDPRLLMKVFKIFLQIVKHFSLGHFVEDMFDVVACYYPVEYTPPENDTINITREMLSTACEKCLLSTKSFISYCHTLIQDRLTESDEDNPIEGKLYDCLFLKKAIEAFGIIGSAPYIKDYFTAFRSIILNPTLKQCQHSIPKEIKEVIQFILEELLKEGERGRKLIQTIIDEMLENVEPFIVQAEMGLCARTLDFVYSAYEVLKDEEVKLKAFYWIGILLEGKTLQSKENHKEIIEESLPFLIKFLSLSNVFGEEIDTIYKQLECLEGKFNDIIFEHECGIEAFLLKNNSEKYYKKFLHDGINSIVGKEYNLNHNFFKLCHEISRKYPSFLVGELLKQDTNFLKNSYVFNIFTSALVDENSWNLMEKFIFVSIDVNGFDKIISEALIYLSKNSDSMILEKFINMLIKNCSRLGRHQDICHSNVVAEVGLHLNTSQHNEIVSLCIKSLEEKDISGLSSQFSNTEECLQNLLYIVFPLLVQSEILTIENIKTIASVSNKKFEKIIIYCSYISHSKDIDSIQIFSNEDLEDLETRIYLIKVLSIKNHPDYLKLIHSLFEDINNGKIKETDHEILVNLFNFDGLYNDPILCKYSCSILWRQRYFCKFVEIFMEHYLFTVTFSLYFALLQPMLSFATTISIPMNVELLYLLPVIVDALLQVKDIKTETDHHAIISLLNGLNQLLPMAPLEEVEQKTINNIIMKLLEFIQDTSQPFITLQSLIVLETLTKVSPIERISIFYTSVINALSVASKCQKRAIRLASAKIRNQWEILL</sequence>
<comment type="similarity">
    <text evidence="1">Belongs to the MET18/MMS19 family.</text>
</comment>
<name>A0A0K0E0E4_STRER</name>
<evidence type="ECO:0000256" key="1">
    <source>
        <dbReference type="RuleBase" id="RU367072"/>
    </source>
</evidence>
<organism evidence="4">
    <name type="scientific">Strongyloides stercoralis</name>
    <name type="common">Threadworm</name>
    <dbReference type="NCBI Taxonomy" id="6248"/>
    <lineage>
        <taxon>Eukaryota</taxon>
        <taxon>Metazoa</taxon>
        <taxon>Ecdysozoa</taxon>
        <taxon>Nematoda</taxon>
        <taxon>Chromadorea</taxon>
        <taxon>Rhabditida</taxon>
        <taxon>Tylenchina</taxon>
        <taxon>Panagrolaimomorpha</taxon>
        <taxon>Strongyloidoidea</taxon>
        <taxon>Strongyloididae</taxon>
        <taxon>Strongyloides</taxon>
    </lineage>
</organism>
<keyword evidence="1" id="KW-0206">Cytoskeleton</keyword>
<dbReference type="InterPro" id="IPR039920">
    <property type="entry name" value="MMS19"/>
</dbReference>
<dbReference type="GO" id="GO:0006281">
    <property type="term" value="P:DNA repair"/>
    <property type="evidence" value="ECO:0007669"/>
    <property type="project" value="UniProtKB-UniRule"/>
</dbReference>
<dbReference type="GO" id="GO:0005819">
    <property type="term" value="C:spindle"/>
    <property type="evidence" value="ECO:0007669"/>
    <property type="project" value="UniProtKB-SubCell"/>
</dbReference>
<dbReference type="Proteomes" id="UP000035681">
    <property type="component" value="Unplaced"/>
</dbReference>
<dbReference type="PANTHER" id="PTHR12891:SF0">
    <property type="entry name" value="MMS19 NUCLEOTIDE EXCISION REPAIR PROTEIN HOMOLOG"/>
    <property type="match status" value="1"/>
</dbReference>
<reference evidence="4" key="1">
    <citation type="submission" date="2015-08" db="UniProtKB">
        <authorList>
            <consortium name="WormBaseParasite"/>
        </authorList>
    </citation>
    <scope>IDENTIFICATION</scope>
</reference>
<comment type="subunit">
    <text evidence="1">Component of the CIA complex.</text>
</comment>
<accession>A0A0K0E0E4</accession>
<dbReference type="Pfam" id="PF14500">
    <property type="entry name" value="MMS19_N"/>
    <property type="match status" value="1"/>
</dbReference>
<evidence type="ECO:0000313" key="3">
    <source>
        <dbReference type="Proteomes" id="UP000035681"/>
    </source>
</evidence>
<dbReference type="WBParaSite" id="SSTP_0000295800.1">
    <property type="protein sequence ID" value="SSTP_0000295800.1"/>
    <property type="gene ID" value="SSTP_0000295800"/>
</dbReference>
<keyword evidence="3" id="KW-1185">Reference proteome</keyword>
<comment type="function">
    <text evidence="1">Key component of the cytosolic iron-sulfur protein assembly (CIA) complex, a multiprotein complex that mediates the incorporation of iron-sulfur cluster into apoproteins specifically involved in DNA metabolism and genomic integrity. In the CIA complex, MMS19 acts as an adapter between early-acting CIA components and a subset of cellular target iron-sulfur proteins.</text>
</comment>
<dbReference type="InterPro" id="IPR029240">
    <property type="entry name" value="MMS19_N"/>
</dbReference>
<dbReference type="WBParaSite" id="TCONS_00001994.p1">
    <property type="protein sequence ID" value="TCONS_00001994.p1"/>
    <property type="gene ID" value="XLOC_001898"/>
</dbReference>
<dbReference type="GO" id="GO:0051604">
    <property type="term" value="P:protein maturation"/>
    <property type="evidence" value="ECO:0007669"/>
    <property type="project" value="UniProtKB-UniRule"/>
</dbReference>
<evidence type="ECO:0000259" key="2">
    <source>
        <dbReference type="Pfam" id="PF14500"/>
    </source>
</evidence>
<protein>
    <recommendedName>
        <fullName evidence="1">MMS19 nucleotide excision repair protein</fullName>
    </recommendedName>
</protein>
<dbReference type="GO" id="GO:0016226">
    <property type="term" value="P:iron-sulfur cluster assembly"/>
    <property type="evidence" value="ECO:0007669"/>
    <property type="project" value="UniProtKB-UniRule"/>
</dbReference>
<proteinExistence type="inferred from homology"/>
<feature type="domain" description="MMS19 N-terminal" evidence="2">
    <location>
        <begin position="29"/>
        <end position="296"/>
    </location>
</feature>
<keyword evidence="1" id="KW-0234">DNA repair</keyword>
<dbReference type="PANTHER" id="PTHR12891">
    <property type="entry name" value="DNA REPAIR/TRANSCRIPTION PROTEIN MET18/MMS19"/>
    <property type="match status" value="1"/>
</dbReference>
<keyword evidence="1" id="KW-0539">Nucleus</keyword>
<comment type="subcellular location">
    <subcellularLocation>
        <location evidence="1">Cytoplasm</location>
        <location evidence="1">Cytoskeleton</location>
        <location evidence="1">Spindle</location>
    </subcellularLocation>
    <subcellularLocation>
        <location evidence="1">Nucleus</location>
    </subcellularLocation>
</comment>
<keyword evidence="1" id="KW-0227">DNA damage</keyword>
<dbReference type="GO" id="GO:0097361">
    <property type="term" value="C:cytosolic [4Fe-4S] assembly targeting complex"/>
    <property type="evidence" value="ECO:0007669"/>
    <property type="project" value="UniProtKB-UniRule"/>
</dbReference>
<evidence type="ECO:0000313" key="4">
    <source>
        <dbReference type="WBParaSite" id="SSTP_0000295800.1"/>
    </source>
</evidence>
<dbReference type="GO" id="GO:0005634">
    <property type="term" value="C:nucleus"/>
    <property type="evidence" value="ECO:0007669"/>
    <property type="project" value="UniProtKB-SubCell"/>
</dbReference>
<dbReference type="AlphaFoldDB" id="A0A0K0E0E4"/>